<name>A0A7X9ZR07_9SPHN</name>
<comment type="caution">
    <text evidence="1">The sequence shown here is derived from an EMBL/GenBank/DDBJ whole genome shotgun (WGS) entry which is preliminary data.</text>
</comment>
<evidence type="ECO:0000313" key="1">
    <source>
        <dbReference type="EMBL" id="NML09505.1"/>
    </source>
</evidence>
<dbReference type="RefSeq" id="WP_169571363.1">
    <property type="nucleotide sequence ID" value="NZ_JABBFV010000002.1"/>
</dbReference>
<dbReference type="GO" id="GO:0106300">
    <property type="term" value="P:protein-DNA covalent cross-linking repair"/>
    <property type="evidence" value="ECO:0007669"/>
    <property type="project" value="InterPro"/>
</dbReference>
<organism evidence="1 2">
    <name type="scientific">Sphingobium psychrophilum</name>
    <dbReference type="NCBI Taxonomy" id="2728834"/>
    <lineage>
        <taxon>Bacteria</taxon>
        <taxon>Pseudomonadati</taxon>
        <taxon>Pseudomonadota</taxon>
        <taxon>Alphaproteobacteria</taxon>
        <taxon>Sphingomonadales</taxon>
        <taxon>Sphingomonadaceae</taxon>
        <taxon>Sphingobium</taxon>
    </lineage>
</organism>
<dbReference type="Proteomes" id="UP000519023">
    <property type="component" value="Unassembled WGS sequence"/>
</dbReference>
<reference evidence="1 2" key="1">
    <citation type="submission" date="2020-04" db="EMBL/GenBank/DDBJ databases">
        <title>Sphingobium sp. AR-3-1 isolated from Arctic soil.</title>
        <authorList>
            <person name="Dahal R.H."/>
            <person name="Chaudhary D.K."/>
        </authorList>
    </citation>
    <scope>NUCLEOTIDE SEQUENCE [LARGE SCALE GENOMIC DNA]</scope>
    <source>
        <strain evidence="1 2">AR-3-1</strain>
    </source>
</reference>
<dbReference type="Pfam" id="PF02586">
    <property type="entry name" value="SRAP"/>
    <property type="match status" value="1"/>
</dbReference>
<dbReference type="AlphaFoldDB" id="A0A7X9ZR07"/>
<dbReference type="Gene3D" id="3.90.1680.10">
    <property type="entry name" value="SOS response associated peptidase-like"/>
    <property type="match status" value="1"/>
</dbReference>
<keyword evidence="2" id="KW-1185">Reference proteome</keyword>
<dbReference type="SUPFAM" id="SSF143081">
    <property type="entry name" value="BB1717-like"/>
    <property type="match status" value="1"/>
</dbReference>
<proteinExistence type="predicted"/>
<gene>
    <name evidence="1" type="ORF">HHL08_04995</name>
</gene>
<dbReference type="InterPro" id="IPR003738">
    <property type="entry name" value="SRAP"/>
</dbReference>
<dbReference type="GO" id="GO:0003697">
    <property type="term" value="F:single-stranded DNA binding"/>
    <property type="evidence" value="ECO:0007669"/>
    <property type="project" value="InterPro"/>
</dbReference>
<dbReference type="InterPro" id="IPR036590">
    <property type="entry name" value="SRAP-like"/>
</dbReference>
<sequence length="223" mass="24958">MSRLHTTLASVGEVAMHFGAALPQGPVHFARETTEGADGLVVFESRGRRLLRSMGWGFPRLTREMREHGDDPQRLGLVADLTNPMWEHMVVDPRYRCLIVLTHFANPDGMPGHKTRTWFSVKHAPVMAWAGFCRNLPDYGPVYAGMTMAANAAVMPTNDRMPVLLDPHDYDAWLHGSIRDVIGFQHRAPFAAERMVVEQTEDLWRSGKFPATACLALSATQHL</sequence>
<protein>
    <submittedName>
        <fullName evidence="1">DUF159 family protein</fullName>
    </submittedName>
</protein>
<dbReference type="EMBL" id="JABBFV010000002">
    <property type="protein sequence ID" value="NML09505.1"/>
    <property type="molecule type" value="Genomic_DNA"/>
</dbReference>
<accession>A0A7X9ZR07</accession>
<evidence type="ECO:0000313" key="2">
    <source>
        <dbReference type="Proteomes" id="UP000519023"/>
    </source>
</evidence>